<organism evidence="5 6">
    <name type="scientific">Membranihabitans marinus</name>
    <dbReference type="NCBI Taxonomy" id="1227546"/>
    <lineage>
        <taxon>Bacteria</taxon>
        <taxon>Pseudomonadati</taxon>
        <taxon>Bacteroidota</taxon>
        <taxon>Saprospiria</taxon>
        <taxon>Saprospirales</taxon>
        <taxon>Saprospiraceae</taxon>
        <taxon>Membranihabitans</taxon>
    </lineage>
</organism>
<dbReference type="GO" id="GO:0070929">
    <property type="term" value="P:trans-translation"/>
    <property type="evidence" value="ECO:0007669"/>
    <property type="project" value="UniProtKB-UniRule"/>
</dbReference>
<dbReference type="PANTHER" id="PTHR30308">
    <property type="entry name" value="TMRNA-BINDING COMPONENT OF TRANS-TRANSLATION TAGGING COMPLEX"/>
    <property type="match status" value="1"/>
</dbReference>
<comment type="function">
    <text evidence="3">Required for rescue of stalled ribosomes mediated by trans-translation. Binds to transfer-messenger RNA (tmRNA), required for stable association of tmRNA with ribosomes. tmRNA and SmpB together mimic tRNA shape, replacing the anticodon stem-loop with SmpB. tmRNA is encoded by the ssrA gene; the 2 termini fold to resemble tRNA(Ala) and it encodes a 'tag peptide', a short internal open reading frame. During trans-translation Ala-aminoacylated tmRNA acts like a tRNA, entering the A-site of stalled ribosomes, displacing the stalled mRNA. The ribosome then switches to translate the ORF on the tmRNA; the nascent peptide is terminated with the 'tag peptide' encoded by the tmRNA and targeted for degradation. The ribosome is freed to recommence translation, which seems to be the essential function of trans-translation.</text>
</comment>
<evidence type="ECO:0000256" key="1">
    <source>
        <dbReference type="ARBA" id="ARBA00022490"/>
    </source>
</evidence>
<dbReference type="InterPro" id="IPR020081">
    <property type="entry name" value="SsrA-bd_prot_CS"/>
</dbReference>
<comment type="subcellular location">
    <subcellularLocation>
        <location evidence="3">Cytoplasm</location>
    </subcellularLocation>
    <text evidence="3">The tmRNA-SmpB complex associates with stalled 70S ribosomes.</text>
</comment>
<evidence type="ECO:0000313" key="5">
    <source>
        <dbReference type="EMBL" id="MBY5958308.1"/>
    </source>
</evidence>
<keyword evidence="2 3" id="KW-0694">RNA-binding</keyword>
<reference evidence="5" key="1">
    <citation type="submission" date="2021-06" db="EMBL/GenBank/DDBJ databases">
        <title>44 bacteria genomes isolated from Dapeng, Shenzhen.</title>
        <authorList>
            <person name="Zheng W."/>
            <person name="Yu S."/>
            <person name="Huang Y."/>
        </authorList>
    </citation>
    <scope>NUCLEOTIDE SEQUENCE</scope>
    <source>
        <strain evidence="5">DP5N28-2</strain>
    </source>
</reference>
<dbReference type="GO" id="GO:0070930">
    <property type="term" value="P:trans-translation-dependent protein tagging"/>
    <property type="evidence" value="ECO:0007669"/>
    <property type="project" value="TreeGrafter"/>
</dbReference>
<keyword evidence="6" id="KW-1185">Reference proteome</keyword>
<keyword evidence="1 3" id="KW-0963">Cytoplasm</keyword>
<feature type="region of interest" description="Disordered" evidence="4">
    <location>
        <begin position="133"/>
        <end position="153"/>
    </location>
</feature>
<proteinExistence type="inferred from homology"/>
<evidence type="ECO:0000256" key="4">
    <source>
        <dbReference type="SAM" id="MobiDB-lite"/>
    </source>
</evidence>
<dbReference type="AlphaFoldDB" id="A0A953HUW6"/>
<evidence type="ECO:0000313" key="6">
    <source>
        <dbReference type="Proteomes" id="UP000753961"/>
    </source>
</evidence>
<dbReference type="EMBL" id="JAHVHU010000008">
    <property type="protein sequence ID" value="MBY5958308.1"/>
    <property type="molecule type" value="Genomic_DNA"/>
</dbReference>
<dbReference type="Pfam" id="PF01668">
    <property type="entry name" value="SmpB"/>
    <property type="match status" value="1"/>
</dbReference>
<dbReference type="NCBIfam" id="TIGR00086">
    <property type="entry name" value="smpB"/>
    <property type="match status" value="1"/>
</dbReference>
<dbReference type="NCBIfam" id="NF003843">
    <property type="entry name" value="PRK05422.1"/>
    <property type="match status" value="1"/>
</dbReference>
<dbReference type="SUPFAM" id="SSF74982">
    <property type="entry name" value="Small protein B (SmpB)"/>
    <property type="match status" value="1"/>
</dbReference>
<sequence length="153" mass="18156">MAQSNTIQIKNRKAKFEYEFIEEFNAGIILHGAEVKSVRAGKANLADAFCYFKKGELYIKNFHIADYKYNTVLEMRPTRERKLLLKKRELRKIHKIVKEKGLTIIPYRVFINERGWIKVHIAVAQGKKVRDKRQSIKERESKREMARAKKIDY</sequence>
<dbReference type="CDD" id="cd09294">
    <property type="entry name" value="SmpB"/>
    <property type="match status" value="1"/>
</dbReference>
<accession>A0A953HUW6</accession>
<protein>
    <recommendedName>
        <fullName evidence="3">SsrA-binding protein</fullName>
    </recommendedName>
    <alternativeName>
        <fullName evidence="3">Small protein B</fullName>
    </alternativeName>
</protein>
<dbReference type="RefSeq" id="WP_222579846.1">
    <property type="nucleotide sequence ID" value="NZ_JAHVHU010000008.1"/>
</dbReference>
<dbReference type="HAMAP" id="MF_00023">
    <property type="entry name" value="SmpB"/>
    <property type="match status" value="1"/>
</dbReference>
<dbReference type="InterPro" id="IPR023620">
    <property type="entry name" value="SmpB"/>
</dbReference>
<comment type="caution">
    <text evidence="5">The sequence shown here is derived from an EMBL/GenBank/DDBJ whole genome shotgun (WGS) entry which is preliminary data.</text>
</comment>
<comment type="similarity">
    <text evidence="3">Belongs to the SmpB family.</text>
</comment>
<evidence type="ECO:0000256" key="3">
    <source>
        <dbReference type="HAMAP-Rule" id="MF_00023"/>
    </source>
</evidence>
<dbReference type="PROSITE" id="PS01317">
    <property type="entry name" value="SSRP"/>
    <property type="match status" value="1"/>
</dbReference>
<evidence type="ECO:0000256" key="2">
    <source>
        <dbReference type="ARBA" id="ARBA00022884"/>
    </source>
</evidence>
<dbReference type="PANTHER" id="PTHR30308:SF2">
    <property type="entry name" value="SSRA-BINDING PROTEIN"/>
    <property type="match status" value="1"/>
</dbReference>
<dbReference type="Proteomes" id="UP000753961">
    <property type="component" value="Unassembled WGS sequence"/>
</dbReference>
<dbReference type="GO" id="GO:0005829">
    <property type="term" value="C:cytosol"/>
    <property type="evidence" value="ECO:0007669"/>
    <property type="project" value="TreeGrafter"/>
</dbReference>
<gene>
    <name evidence="3 5" type="primary">smpB</name>
    <name evidence="5" type="ORF">KUV50_09215</name>
</gene>
<dbReference type="Gene3D" id="2.40.280.10">
    <property type="match status" value="1"/>
</dbReference>
<dbReference type="InterPro" id="IPR000037">
    <property type="entry name" value="SsrA-bd_prot"/>
</dbReference>
<dbReference type="GO" id="GO:0003723">
    <property type="term" value="F:RNA binding"/>
    <property type="evidence" value="ECO:0007669"/>
    <property type="project" value="UniProtKB-UniRule"/>
</dbReference>
<name>A0A953HUW6_9BACT</name>